<sequence length="103" mass="12082">MLLCLTLILARIPTWTSSNCQHRRSLYWLGSPTQENWKRCLSVFKAVHNQSGRRVHSRLNLKMDIGEYLQVNWSRGWSDNPAENARWLVGFVSFFNSLTSERL</sequence>
<protein>
    <recommendedName>
        <fullName evidence="4">Secreted protein</fullName>
    </recommendedName>
</protein>
<feature type="chain" id="PRO_5008903496" description="Secreted protein" evidence="1">
    <location>
        <begin position="18"/>
        <end position="103"/>
    </location>
</feature>
<dbReference type="EMBL" id="LJIJ01003978">
    <property type="protein sequence ID" value="ODM88197.1"/>
    <property type="molecule type" value="Genomic_DNA"/>
</dbReference>
<comment type="caution">
    <text evidence="2">The sequence shown here is derived from an EMBL/GenBank/DDBJ whole genome shotgun (WGS) entry which is preliminary data.</text>
</comment>
<evidence type="ECO:0000313" key="2">
    <source>
        <dbReference type="EMBL" id="ODM88197.1"/>
    </source>
</evidence>
<gene>
    <name evidence="2" type="ORF">Ocin01_18484</name>
</gene>
<accession>A0A1D2M5D7</accession>
<organism evidence="2 3">
    <name type="scientific">Orchesella cincta</name>
    <name type="common">Springtail</name>
    <name type="synonym">Podura cincta</name>
    <dbReference type="NCBI Taxonomy" id="48709"/>
    <lineage>
        <taxon>Eukaryota</taxon>
        <taxon>Metazoa</taxon>
        <taxon>Ecdysozoa</taxon>
        <taxon>Arthropoda</taxon>
        <taxon>Hexapoda</taxon>
        <taxon>Collembola</taxon>
        <taxon>Entomobryomorpha</taxon>
        <taxon>Entomobryoidea</taxon>
        <taxon>Orchesellidae</taxon>
        <taxon>Orchesellinae</taxon>
        <taxon>Orchesella</taxon>
    </lineage>
</organism>
<name>A0A1D2M5D7_ORCCI</name>
<reference evidence="2 3" key="1">
    <citation type="journal article" date="2016" name="Genome Biol. Evol.">
        <title>Gene Family Evolution Reflects Adaptation to Soil Environmental Stressors in the Genome of the Collembolan Orchesella cincta.</title>
        <authorList>
            <person name="Faddeeva-Vakhrusheva A."/>
            <person name="Derks M.F."/>
            <person name="Anvar S.Y."/>
            <person name="Agamennone V."/>
            <person name="Suring W."/>
            <person name="Smit S."/>
            <person name="van Straalen N.M."/>
            <person name="Roelofs D."/>
        </authorList>
    </citation>
    <scope>NUCLEOTIDE SEQUENCE [LARGE SCALE GENOMIC DNA]</scope>
    <source>
        <tissue evidence="2">Mixed pool</tissue>
    </source>
</reference>
<feature type="signal peptide" evidence="1">
    <location>
        <begin position="1"/>
        <end position="17"/>
    </location>
</feature>
<evidence type="ECO:0008006" key="4">
    <source>
        <dbReference type="Google" id="ProtNLM"/>
    </source>
</evidence>
<dbReference type="Proteomes" id="UP000094527">
    <property type="component" value="Unassembled WGS sequence"/>
</dbReference>
<proteinExistence type="predicted"/>
<dbReference type="AlphaFoldDB" id="A0A1D2M5D7"/>
<evidence type="ECO:0000313" key="3">
    <source>
        <dbReference type="Proteomes" id="UP000094527"/>
    </source>
</evidence>
<keyword evidence="3" id="KW-1185">Reference proteome</keyword>
<keyword evidence="1" id="KW-0732">Signal</keyword>
<evidence type="ECO:0000256" key="1">
    <source>
        <dbReference type="SAM" id="SignalP"/>
    </source>
</evidence>